<proteinExistence type="predicted"/>
<evidence type="ECO:0000313" key="4">
    <source>
        <dbReference type="Proteomes" id="UP001234178"/>
    </source>
</evidence>
<comment type="caution">
    <text evidence="3">The sequence shown here is derived from an EMBL/GenBank/DDBJ whole genome shotgun (WGS) entry which is preliminary data.</text>
</comment>
<gene>
    <name evidence="3" type="ORF">OUZ56_033539</name>
</gene>
<evidence type="ECO:0000256" key="1">
    <source>
        <dbReference type="SAM" id="Coils"/>
    </source>
</evidence>
<evidence type="ECO:0000313" key="3">
    <source>
        <dbReference type="EMBL" id="KAK4017762.1"/>
    </source>
</evidence>
<accession>A0ABQ9ZXZ1</accession>
<sequence length="672" mass="77867">MYDRNVIPFSQNGGIPFSDGFTINGTGVPTPVMEQTQHFVPRRMMEQTQHLVPRQMMEQTQHLVPRRMMEQTQHLVSRQVMPQTWFDEPRDNIFVYAPVRIQNRIYGDVHGAPYQQRPLNRHRIDDVRYSEDDQIYQDQSFHQERCFRRDADLAFNRHPRSDTRYHPADAHMGCSYARNCRCRREHCHPDCDYEHQIQYRSCRRDEYDRPGACHHPKRRRPNGCLADEFIRDVCDECTGRHHHPPRHCQFPEESRLSDYQYDDYDQTAVVQRHKTTRNRCDYLQDPAPPAPSFQQCITKEIVHRSNCDCKNCTHGVGRTERRTSQGSQERVPITKSEKGKPGRKISVATGDHHGRASRTVGNPEQADERRASYADQPWSTGNDNSNSYPDSGDAHSKPTNENGTGEEGKHEDDNPPEEDKDLNRHEPEEDPESQTLQPPEVPEEDKDLNRHEPEEDPESQTLQPSEFPEEDKDLNRHEPEEDPPSQTLQPPEVPEEDEDLNRHEPEGDPDSQTLQPPEVPEEEVVIAHDSSNEQETPEVEAGETRCHTTRRCQMIIHQTQRYPKREDRQPLLSDAAGKAAERGKGAIDSFADNLDNKRQKAIDTAINATKNKAQDLKTKANEKSEKLKKNLKNKVDDVKQRAKAKAEQLQYEELVDEPVRSLFDAMFGNYQL</sequence>
<keyword evidence="1" id="KW-0175">Coiled coil</keyword>
<dbReference type="EMBL" id="JAOYFB010000018">
    <property type="protein sequence ID" value="KAK4017762.1"/>
    <property type="molecule type" value="Genomic_DNA"/>
</dbReference>
<keyword evidence="4" id="KW-1185">Reference proteome</keyword>
<feature type="compositionally biased region" description="Polar residues" evidence="2">
    <location>
        <begin position="377"/>
        <end position="389"/>
    </location>
</feature>
<evidence type="ECO:0000256" key="2">
    <source>
        <dbReference type="SAM" id="MobiDB-lite"/>
    </source>
</evidence>
<name>A0ABQ9ZXZ1_9CRUS</name>
<organism evidence="3 4">
    <name type="scientific">Daphnia magna</name>
    <dbReference type="NCBI Taxonomy" id="35525"/>
    <lineage>
        <taxon>Eukaryota</taxon>
        <taxon>Metazoa</taxon>
        <taxon>Ecdysozoa</taxon>
        <taxon>Arthropoda</taxon>
        <taxon>Crustacea</taxon>
        <taxon>Branchiopoda</taxon>
        <taxon>Diplostraca</taxon>
        <taxon>Cladocera</taxon>
        <taxon>Anomopoda</taxon>
        <taxon>Daphniidae</taxon>
        <taxon>Daphnia</taxon>
    </lineage>
</organism>
<reference evidence="3 4" key="1">
    <citation type="journal article" date="2023" name="Nucleic Acids Res.">
        <title>The hologenome of Daphnia magna reveals possible DNA methylation and microbiome-mediated evolution of the host genome.</title>
        <authorList>
            <person name="Chaturvedi A."/>
            <person name="Li X."/>
            <person name="Dhandapani V."/>
            <person name="Marshall H."/>
            <person name="Kissane S."/>
            <person name="Cuenca-Cambronero M."/>
            <person name="Asole G."/>
            <person name="Calvet F."/>
            <person name="Ruiz-Romero M."/>
            <person name="Marangio P."/>
            <person name="Guigo R."/>
            <person name="Rago D."/>
            <person name="Mirbahai L."/>
            <person name="Eastwood N."/>
            <person name="Colbourne J.K."/>
            <person name="Zhou J."/>
            <person name="Mallon E."/>
            <person name="Orsini L."/>
        </authorList>
    </citation>
    <scope>NUCLEOTIDE SEQUENCE [LARGE SCALE GENOMIC DNA]</scope>
    <source>
        <strain evidence="3">LRV0_1</strain>
    </source>
</reference>
<dbReference type="Gene3D" id="1.20.120.20">
    <property type="entry name" value="Apolipoprotein"/>
    <property type="match status" value="1"/>
</dbReference>
<dbReference type="Proteomes" id="UP001234178">
    <property type="component" value="Unassembled WGS sequence"/>
</dbReference>
<protein>
    <submittedName>
        <fullName evidence="3">Uncharacterized protein</fullName>
    </submittedName>
</protein>
<feature type="region of interest" description="Disordered" evidence="2">
    <location>
        <begin position="316"/>
        <end position="547"/>
    </location>
</feature>
<feature type="coiled-coil region" evidence="1">
    <location>
        <begin position="606"/>
        <end position="652"/>
    </location>
</feature>